<organism evidence="1 2">
    <name type="scientific">Heterorhabditis bacteriophora</name>
    <name type="common">Entomopathogenic nematode worm</name>
    <dbReference type="NCBI Taxonomy" id="37862"/>
    <lineage>
        <taxon>Eukaryota</taxon>
        <taxon>Metazoa</taxon>
        <taxon>Ecdysozoa</taxon>
        <taxon>Nematoda</taxon>
        <taxon>Chromadorea</taxon>
        <taxon>Rhabditida</taxon>
        <taxon>Rhabditina</taxon>
        <taxon>Rhabditomorpha</taxon>
        <taxon>Strongyloidea</taxon>
        <taxon>Heterorhabditidae</taxon>
        <taxon>Heterorhabditis</taxon>
    </lineage>
</organism>
<evidence type="ECO:0000313" key="1">
    <source>
        <dbReference type="Proteomes" id="UP000095283"/>
    </source>
</evidence>
<proteinExistence type="predicted"/>
<dbReference type="WBParaSite" id="Hba_02027">
    <property type="protein sequence ID" value="Hba_02027"/>
    <property type="gene ID" value="Hba_02027"/>
</dbReference>
<name>A0A1I7WBG9_HETBA</name>
<dbReference type="Proteomes" id="UP000095283">
    <property type="component" value="Unplaced"/>
</dbReference>
<dbReference type="AlphaFoldDB" id="A0A1I7WBG9"/>
<keyword evidence="1" id="KW-1185">Reference proteome</keyword>
<accession>A0A1I7WBG9</accession>
<sequence length="100" mass="11670">MTISHIFLDVGHLPPVNIRCKIGQYLQGTAERITTVHSSFPIFRISILLHTYLINGFDNTNIEAVHEKLTELRQKWKKKFQSKDLSFLFRHLDLPINVLL</sequence>
<evidence type="ECO:0000313" key="2">
    <source>
        <dbReference type="WBParaSite" id="Hba_02027"/>
    </source>
</evidence>
<protein>
    <submittedName>
        <fullName evidence="2">Uncharacterized protein</fullName>
    </submittedName>
</protein>
<reference evidence="2" key="1">
    <citation type="submission" date="2016-11" db="UniProtKB">
        <authorList>
            <consortium name="WormBaseParasite"/>
        </authorList>
    </citation>
    <scope>IDENTIFICATION</scope>
</reference>